<organism evidence="2 3">
    <name type="scientific">Amphritea opalescens</name>
    <dbReference type="NCBI Taxonomy" id="2490544"/>
    <lineage>
        <taxon>Bacteria</taxon>
        <taxon>Pseudomonadati</taxon>
        <taxon>Pseudomonadota</taxon>
        <taxon>Gammaproteobacteria</taxon>
        <taxon>Oceanospirillales</taxon>
        <taxon>Oceanospirillaceae</taxon>
        <taxon>Amphritea</taxon>
    </lineage>
</organism>
<dbReference type="Pfam" id="PF09369">
    <property type="entry name" value="MZB"/>
    <property type="match status" value="1"/>
</dbReference>
<dbReference type="AlphaFoldDB" id="A0A430KV59"/>
<dbReference type="NCBIfam" id="NF038324">
    <property type="entry name" value="DrmB_fam"/>
    <property type="match status" value="1"/>
</dbReference>
<dbReference type="Proteomes" id="UP000283087">
    <property type="component" value="Unassembled WGS sequence"/>
</dbReference>
<dbReference type="InterPro" id="IPR047721">
    <property type="entry name" value="DrmB"/>
</dbReference>
<evidence type="ECO:0000313" key="3">
    <source>
        <dbReference type="Proteomes" id="UP000283087"/>
    </source>
</evidence>
<accession>A0A430KV59</accession>
<dbReference type="EMBL" id="RQXW01000002">
    <property type="protein sequence ID" value="RTE67370.1"/>
    <property type="molecule type" value="Genomic_DNA"/>
</dbReference>
<dbReference type="InterPro" id="IPR018973">
    <property type="entry name" value="MZB"/>
</dbReference>
<name>A0A430KV59_9GAMM</name>
<evidence type="ECO:0000313" key="2">
    <source>
        <dbReference type="EMBL" id="RTE67370.1"/>
    </source>
</evidence>
<reference evidence="2 3" key="1">
    <citation type="submission" date="2018-11" db="EMBL/GenBank/DDBJ databases">
        <title>The draft genome sequence of Amphritea opalescens ANRC-JH13T.</title>
        <authorList>
            <person name="Fang Z."/>
            <person name="Zhang Y."/>
            <person name="Han X."/>
        </authorList>
    </citation>
    <scope>NUCLEOTIDE SEQUENCE [LARGE SCALE GENOMIC DNA]</scope>
    <source>
        <strain evidence="2 3">ANRC-JH13</strain>
    </source>
</reference>
<protein>
    <submittedName>
        <fullName evidence="2">DUF1998 domain-containing protein</fullName>
    </submittedName>
</protein>
<dbReference type="OrthoDB" id="9134227at2"/>
<feature type="domain" description="MrfA-like Zn-binding" evidence="1">
    <location>
        <begin position="432"/>
        <end position="529"/>
    </location>
</feature>
<sequence length="569" mass="62863">MLTDLKGWPRYLENISLDRLARELGVKSLKAPPTAPEFSRSKANKAVESIRFPRWMFCPSCRRMNRWTSQDENDNDKPVCPRPTCKQRALVPMRFVMACEQGHAEDVPWGWWAHSRGGTCDTKDYDKNLYFKSKPELGSGLDALFVECKACPGKRDLGDITSPGAMKSAGVSCKGSQPWESWGECDQDPVVLQRGASNLYYPIVRSALDIPVAAALEGESELFKAVQSDPSFPTFRNLLVERDNEAAAKGVAEMIADNNGCTVEEVFSCIENDEDEEEFNGDLPTTEELQLAEWEVLVSPDVDKHGSQSFSARLTTRLEAADRWGIADLVERIVLLDKLREVRAFCGFERVKTGVNKVPPAGKHEDIKWLPAIEVFGEGIFIQLSEEALEKWERTTATFIDSRVAPLLSRFEEGDIAYLPEPNARLVALHTFAHLLIRQLSFECGYSSGSIRERIYAAHGQAGVLIYTADSDSEGSLGGLVQQGEPERLLPTIAAAIDTASWCSNDPVCSEMETQGVMGLNKAACHSCTLVSETSCTMNNLLLDRKLLLGDESGDGFFTTVLAAIKGSK</sequence>
<proteinExistence type="predicted"/>
<comment type="caution">
    <text evidence="2">The sequence shown here is derived from an EMBL/GenBank/DDBJ whole genome shotgun (WGS) entry which is preliminary data.</text>
</comment>
<keyword evidence="3" id="KW-1185">Reference proteome</keyword>
<evidence type="ECO:0000259" key="1">
    <source>
        <dbReference type="Pfam" id="PF09369"/>
    </source>
</evidence>
<gene>
    <name evidence="2" type="ORF">EH243_03800</name>
</gene>